<dbReference type="Proteomes" id="UP001358586">
    <property type="component" value="Chromosome 5"/>
</dbReference>
<accession>A0ABR0PZ38</accession>
<gene>
    <name evidence="1" type="ORF">PVK06_016116</name>
</gene>
<reference evidence="1 2" key="1">
    <citation type="submission" date="2023-03" db="EMBL/GenBank/DDBJ databases">
        <title>WGS of Gossypium arboreum.</title>
        <authorList>
            <person name="Yu D."/>
        </authorList>
    </citation>
    <scope>NUCLEOTIDE SEQUENCE [LARGE SCALE GENOMIC DNA]</scope>
    <source>
        <tissue evidence="1">Leaf</tissue>
    </source>
</reference>
<dbReference type="EMBL" id="JARKNE010000005">
    <property type="protein sequence ID" value="KAK5832315.1"/>
    <property type="molecule type" value="Genomic_DNA"/>
</dbReference>
<proteinExistence type="predicted"/>
<sequence length="87" mass="9302">MEQLTIELPTAKLAVGEKTRWNVDELAVKCCENLQSPFTQPQLPPTPPLPLSLGTISFTSLNPSSTPTILPISEASSIKSKLATVAL</sequence>
<protein>
    <submittedName>
        <fullName evidence="1">Uncharacterized protein</fullName>
    </submittedName>
</protein>
<evidence type="ECO:0000313" key="2">
    <source>
        <dbReference type="Proteomes" id="UP001358586"/>
    </source>
</evidence>
<organism evidence="1 2">
    <name type="scientific">Gossypium arboreum</name>
    <name type="common">Tree cotton</name>
    <name type="synonym">Gossypium nanking</name>
    <dbReference type="NCBI Taxonomy" id="29729"/>
    <lineage>
        <taxon>Eukaryota</taxon>
        <taxon>Viridiplantae</taxon>
        <taxon>Streptophyta</taxon>
        <taxon>Embryophyta</taxon>
        <taxon>Tracheophyta</taxon>
        <taxon>Spermatophyta</taxon>
        <taxon>Magnoliopsida</taxon>
        <taxon>eudicotyledons</taxon>
        <taxon>Gunneridae</taxon>
        <taxon>Pentapetalae</taxon>
        <taxon>rosids</taxon>
        <taxon>malvids</taxon>
        <taxon>Malvales</taxon>
        <taxon>Malvaceae</taxon>
        <taxon>Malvoideae</taxon>
        <taxon>Gossypium</taxon>
    </lineage>
</organism>
<comment type="caution">
    <text evidence="1">The sequence shown here is derived from an EMBL/GenBank/DDBJ whole genome shotgun (WGS) entry which is preliminary data.</text>
</comment>
<evidence type="ECO:0000313" key="1">
    <source>
        <dbReference type="EMBL" id="KAK5832315.1"/>
    </source>
</evidence>
<keyword evidence="2" id="KW-1185">Reference proteome</keyword>
<name>A0ABR0PZ38_GOSAR</name>